<reference evidence="4 5" key="1">
    <citation type="submission" date="2019-06" db="EMBL/GenBank/DDBJ databases">
        <title>Whole genome shotgun sequence of Zoogloea ramigera NBRC 15342.</title>
        <authorList>
            <person name="Hosoyama A."/>
            <person name="Uohara A."/>
            <person name="Ohji S."/>
            <person name="Ichikawa N."/>
        </authorList>
    </citation>
    <scope>NUCLEOTIDE SEQUENCE [LARGE SCALE GENOMIC DNA]</scope>
    <source>
        <strain evidence="4 5">NBRC 15342</strain>
    </source>
</reference>
<protein>
    <recommendedName>
        <fullName evidence="3">HPt domain-containing protein</fullName>
    </recommendedName>
</protein>
<dbReference type="InterPro" id="IPR008207">
    <property type="entry name" value="Sig_transdc_His_kin_Hpt_dom"/>
</dbReference>
<evidence type="ECO:0000259" key="3">
    <source>
        <dbReference type="PROSITE" id="PS50894"/>
    </source>
</evidence>
<accession>A0A4Y4D2K8</accession>
<sequence length="208" mass="21825">MTPAQAFPHPIDGLDPAAGLRRMEGDVDLYTTLLRDFIASEKDAAQAIADALARDDRAAATRRAHTVKGLAGTFGAVRLQPAAQSLEAALRDGAAAGPVAERLAYFEAALAALVDALEAGLPPEDTTTADAEAIDRALLEQVCRELTGLMANWDVSARRLLDSHAPLLRAAFPDDFTALQSALRDFDFDAASARLEAACTQAGITPGA</sequence>
<dbReference type="SUPFAM" id="SSF47226">
    <property type="entry name" value="Histidine-containing phosphotransfer domain, HPT domain"/>
    <property type="match status" value="1"/>
</dbReference>
<evidence type="ECO:0000313" key="4">
    <source>
        <dbReference type="EMBL" id="GEC97000.1"/>
    </source>
</evidence>
<dbReference type="GO" id="GO:0000160">
    <property type="term" value="P:phosphorelay signal transduction system"/>
    <property type="evidence" value="ECO:0007669"/>
    <property type="project" value="UniProtKB-KW"/>
</dbReference>
<evidence type="ECO:0000313" key="5">
    <source>
        <dbReference type="Proteomes" id="UP000318422"/>
    </source>
</evidence>
<keyword evidence="1" id="KW-0902">Two-component regulatory system</keyword>
<evidence type="ECO:0000256" key="1">
    <source>
        <dbReference type="ARBA" id="ARBA00023012"/>
    </source>
</evidence>
<name>A0A4Y4D2K8_ZOORA</name>
<proteinExistence type="predicted"/>
<comment type="caution">
    <text evidence="4">The sequence shown here is derived from an EMBL/GenBank/DDBJ whole genome shotgun (WGS) entry which is preliminary data.</text>
</comment>
<organism evidence="4 5">
    <name type="scientific">Zoogloea ramigera</name>
    <dbReference type="NCBI Taxonomy" id="350"/>
    <lineage>
        <taxon>Bacteria</taxon>
        <taxon>Pseudomonadati</taxon>
        <taxon>Pseudomonadota</taxon>
        <taxon>Betaproteobacteria</taxon>
        <taxon>Rhodocyclales</taxon>
        <taxon>Zoogloeaceae</taxon>
        <taxon>Zoogloea</taxon>
    </lineage>
</organism>
<dbReference type="Pfam" id="PF01627">
    <property type="entry name" value="Hpt"/>
    <property type="match status" value="1"/>
</dbReference>
<dbReference type="AlphaFoldDB" id="A0A4Y4D2K8"/>
<dbReference type="EMBL" id="BJNV01000060">
    <property type="protein sequence ID" value="GEC97000.1"/>
    <property type="molecule type" value="Genomic_DNA"/>
</dbReference>
<dbReference type="InterPro" id="IPR036641">
    <property type="entry name" value="HPT_dom_sf"/>
</dbReference>
<keyword evidence="2" id="KW-0597">Phosphoprotein</keyword>
<dbReference type="GO" id="GO:0004672">
    <property type="term" value="F:protein kinase activity"/>
    <property type="evidence" value="ECO:0007669"/>
    <property type="project" value="UniProtKB-ARBA"/>
</dbReference>
<feature type="modified residue" description="Phosphohistidine" evidence="2">
    <location>
        <position position="65"/>
    </location>
</feature>
<keyword evidence="5" id="KW-1185">Reference proteome</keyword>
<gene>
    <name evidence="4" type="ORF">ZRA01_30730</name>
</gene>
<dbReference type="Proteomes" id="UP000318422">
    <property type="component" value="Unassembled WGS sequence"/>
</dbReference>
<dbReference type="PROSITE" id="PS50894">
    <property type="entry name" value="HPT"/>
    <property type="match status" value="1"/>
</dbReference>
<dbReference type="Gene3D" id="1.20.120.160">
    <property type="entry name" value="HPT domain"/>
    <property type="match status" value="1"/>
</dbReference>
<feature type="domain" description="HPt" evidence="3">
    <location>
        <begin position="26"/>
        <end position="120"/>
    </location>
</feature>
<evidence type="ECO:0000256" key="2">
    <source>
        <dbReference type="PROSITE-ProRule" id="PRU00110"/>
    </source>
</evidence>
<dbReference type="SMART" id="SM00073">
    <property type="entry name" value="HPT"/>
    <property type="match status" value="1"/>
</dbReference>
<dbReference type="RefSeq" id="WP_170182994.1">
    <property type="nucleotide sequence ID" value="NZ_BJNV01000060.1"/>
</dbReference>